<keyword evidence="1" id="KW-0378">Hydrolase</keyword>
<dbReference type="EC" id="3.2.1.-" evidence="1"/>
<organism evidence="1 2">
    <name type="scientific">Streptomyces citrinus</name>
    <dbReference type="NCBI Taxonomy" id="3118173"/>
    <lineage>
        <taxon>Bacteria</taxon>
        <taxon>Bacillati</taxon>
        <taxon>Actinomycetota</taxon>
        <taxon>Actinomycetes</taxon>
        <taxon>Kitasatosporales</taxon>
        <taxon>Streptomycetaceae</taxon>
        <taxon>Streptomyces</taxon>
    </lineage>
</organism>
<gene>
    <name evidence="1" type="ORF">V2W30_11665</name>
</gene>
<dbReference type="EMBL" id="CP146022">
    <property type="protein sequence ID" value="WWQ63936.1"/>
    <property type="molecule type" value="Genomic_DNA"/>
</dbReference>
<reference evidence="1" key="1">
    <citation type="journal article" date="2025" name="Int. J. Syst. Evol. Microbiol.">
        <title>Streptomyces citrinus sp. nov., with yellow diffusible pigment.</title>
        <authorList>
            <person name="He Y."/>
            <person name="Yang E."/>
            <person name="Xu J."/>
            <person name="Sun Y."/>
            <person name="Sun L."/>
        </authorList>
    </citation>
    <scope>NUCLEOTIDE SEQUENCE</scope>
    <source>
        <strain evidence="1">Q6</strain>
    </source>
</reference>
<accession>A0ACD5A9P3</accession>
<evidence type="ECO:0000313" key="2">
    <source>
        <dbReference type="Proteomes" id="UP001432251"/>
    </source>
</evidence>
<name>A0ACD5A9P3_9ACTN</name>
<protein>
    <submittedName>
        <fullName evidence="1">Sialidase family protein</fullName>
        <ecNumber evidence="1">3.2.1.-</ecNumber>
    </submittedName>
</protein>
<keyword evidence="1" id="KW-0326">Glycosidase</keyword>
<dbReference type="Proteomes" id="UP001432251">
    <property type="component" value="Chromosome"/>
</dbReference>
<sequence>MGSRSVTAEHRATPETSVPFRAGEEGYASFRSPAVVRAPGSTFFAFREGRRGSREDHQDIAVVVRRSTDGAVGLLHETGDFSPYETITFRRIPVAAPTGPYARVPYA</sequence>
<evidence type="ECO:0000313" key="1">
    <source>
        <dbReference type="EMBL" id="WWQ63936.1"/>
    </source>
</evidence>
<keyword evidence="2" id="KW-1185">Reference proteome</keyword>
<proteinExistence type="predicted"/>